<dbReference type="Pfam" id="PF00079">
    <property type="entry name" value="Serpin"/>
    <property type="match status" value="1"/>
</dbReference>
<keyword evidence="6" id="KW-1185">Reference proteome</keyword>
<organism evidence="5 6">
    <name type="scientific">Cercopithifilaria johnstoni</name>
    <dbReference type="NCBI Taxonomy" id="2874296"/>
    <lineage>
        <taxon>Eukaryota</taxon>
        <taxon>Metazoa</taxon>
        <taxon>Ecdysozoa</taxon>
        <taxon>Nematoda</taxon>
        <taxon>Chromadorea</taxon>
        <taxon>Rhabditida</taxon>
        <taxon>Spirurina</taxon>
        <taxon>Spiruromorpha</taxon>
        <taxon>Filarioidea</taxon>
        <taxon>Onchocercidae</taxon>
        <taxon>Cercopithifilaria</taxon>
    </lineage>
</organism>
<evidence type="ECO:0000256" key="2">
    <source>
        <dbReference type="RuleBase" id="RU000411"/>
    </source>
</evidence>
<reference evidence="5" key="1">
    <citation type="submission" date="2021-09" db="EMBL/GenBank/DDBJ databases">
        <authorList>
            <consortium name="Pathogen Informatics"/>
        </authorList>
    </citation>
    <scope>NUCLEOTIDE SEQUENCE</scope>
</reference>
<dbReference type="InterPro" id="IPR000215">
    <property type="entry name" value="Serpin_fam"/>
</dbReference>
<comment type="caution">
    <text evidence="5">The sequence shown here is derived from an EMBL/GenBank/DDBJ whole genome shotgun (WGS) entry which is preliminary data.</text>
</comment>
<evidence type="ECO:0000256" key="1">
    <source>
        <dbReference type="ARBA" id="ARBA00009500"/>
    </source>
</evidence>
<dbReference type="EMBL" id="CAKAEH010000300">
    <property type="protein sequence ID" value="CAG9530536.1"/>
    <property type="molecule type" value="Genomic_DNA"/>
</dbReference>
<dbReference type="SMART" id="SM00093">
    <property type="entry name" value="SERPIN"/>
    <property type="match status" value="1"/>
</dbReference>
<evidence type="ECO:0000259" key="4">
    <source>
        <dbReference type="SMART" id="SM00093"/>
    </source>
</evidence>
<dbReference type="PANTHER" id="PTHR11461:SF211">
    <property type="entry name" value="GH10112P-RELATED"/>
    <property type="match status" value="1"/>
</dbReference>
<dbReference type="GO" id="GO:0004867">
    <property type="term" value="F:serine-type endopeptidase inhibitor activity"/>
    <property type="evidence" value="ECO:0007669"/>
    <property type="project" value="InterPro"/>
</dbReference>
<dbReference type="InterPro" id="IPR036186">
    <property type="entry name" value="Serpin_sf"/>
</dbReference>
<dbReference type="CDD" id="cd00172">
    <property type="entry name" value="serpin"/>
    <property type="match status" value="1"/>
</dbReference>
<protein>
    <recommendedName>
        <fullName evidence="4">Serpin domain-containing protein</fullName>
    </recommendedName>
</protein>
<name>A0A8J2LM85_9BILA</name>
<dbReference type="OrthoDB" id="9518664at2759"/>
<evidence type="ECO:0000313" key="5">
    <source>
        <dbReference type="EMBL" id="CAG9530536.1"/>
    </source>
</evidence>
<dbReference type="PANTHER" id="PTHR11461">
    <property type="entry name" value="SERINE PROTEASE INHIBITOR, SERPIN"/>
    <property type="match status" value="1"/>
</dbReference>
<dbReference type="AlphaFoldDB" id="A0A8J2LM85"/>
<dbReference type="InterPro" id="IPR042178">
    <property type="entry name" value="Serpin_sf_1"/>
</dbReference>
<accession>A0A8J2LM85</accession>
<dbReference type="Gene3D" id="3.30.497.10">
    <property type="entry name" value="Antithrombin, subunit I, domain 2"/>
    <property type="match status" value="1"/>
</dbReference>
<evidence type="ECO:0000256" key="3">
    <source>
        <dbReference type="SAM" id="SignalP"/>
    </source>
</evidence>
<feature type="chain" id="PRO_5035269387" description="Serpin domain-containing protein" evidence="3">
    <location>
        <begin position="22"/>
        <end position="496"/>
    </location>
</feature>
<dbReference type="InterPro" id="IPR042185">
    <property type="entry name" value="Serpin_sf_2"/>
</dbReference>
<keyword evidence="3" id="KW-0732">Signal</keyword>
<feature type="signal peptide" evidence="3">
    <location>
        <begin position="1"/>
        <end position="21"/>
    </location>
</feature>
<proteinExistence type="inferred from homology"/>
<dbReference type="Proteomes" id="UP000746747">
    <property type="component" value="Unassembled WGS sequence"/>
</dbReference>
<dbReference type="InterPro" id="IPR023796">
    <property type="entry name" value="Serpin_dom"/>
</dbReference>
<dbReference type="SUPFAM" id="SSF56574">
    <property type="entry name" value="Serpins"/>
    <property type="match status" value="1"/>
</dbReference>
<comment type="similarity">
    <text evidence="1 2">Belongs to the serpin family.</text>
</comment>
<dbReference type="GO" id="GO:0005615">
    <property type="term" value="C:extracellular space"/>
    <property type="evidence" value="ECO:0007669"/>
    <property type="project" value="InterPro"/>
</dbReference>
<sequence length="496" mass="56254">MMKLTEVILIVGIVLIGTCYCPRSTIPPFCKSNEFKLAMTRMKFDFALNLLRHSSPPDETSLLSPYAIIPTLSILHDGVASKIKRQIKEMIVGLSGLTPPALDRCQRYVMDDFLRSILNGNQYLERSSKLWVQENVTLTKDFTNALINKHGVEIGKAYLSPQNVTYFAQEATAWLRSNPNHEIKNTIFINFGFSMFFISKLHYEIEWKYYFLPLSQQMLFTVSSEKSISVPMMGMGAYFPYYEDDNVQVVSLPFENGELQMAIILPREIHGIQDFEKKLTGELLISYIDALRTSVEIMVLIPKFATKKYFVLSTALENMGLQSMFNRSADLSSISKHELWITNHVVSLASLEINERGITNKSSISGGTIDEYVQNQLTFVAHHPFIYVIFDNQKNIQWIGRYTAKKAKSKQLDEETSEESDDDYMTAESDDDATLEVDDATLEVDDATLEANDATLGPFDEDLCNIDFDNDFCASALFNSAELPNLPNLGDIQDFM</sequence>
<evidence type="ECO:0000313" key="6">
    <source>
        <dbReference type="Proteomes" id="UP000746747"/>
    </source>
</evidence>
<dbReference type="Gene3D" id="2.30.39.10">
    <property type="entry name" value="Alpha-1-antitrypsin, domain 1"/>
    <property type="match status" value="1"/>
</dbReference>
<feature type="domain" description="Serpin" evidence="4">
    <location>
        <begin position="48"/>
        <end position="405"/>
    </location>
</feature>
<gene>
    <name evidence="5" type="ORF">CJOHNSTONI_LOCUS1026</name>
</gene>